<reference evidence="2 3" key="1">
    <citation type="submission" date="2018-08" db="EMBL/GenBank/DDBJ databases">
        <title>Thalassotalea euphylliae genome.</title>
        <authorList>
            <person name="Summers S."/>
            <person name="Rice S.A."/>
            <person name="Freckelton M.L."/>
            <person name="Nedved B.T."/>
            <person name="Hadfield M.G."/>
        </authorList>
    </citation>
    <scope>NUCLEOTIDE SEQUENCE [LARGE SCALE GENOMIC DNA]</scope>
    <source>
        <strain evidence="2 3">H1</strain>
    </source>
</reference>
<sequence>MSDIKQQLAQHKYALLLIALLVVAKFIVVPTLAWQDATIENNRLLAKRVQKSEFAVNNQQLATESADKLVNQITLMQGLLFKHQSKSRFQLAEQKKIETLFSEHDIKITRLAWQKMIPTPEWGVTHFELRVDIEGELYDLHRLHVALESQTQWYGVENFNFKLEKLRKREQGIDLGKVTGRMNIKLFMQDPNNGNKV</sequence>
<keyword evidence="1" id="KW-0472">Membrane</keyword>
<keyword evidence="1" id="KW-0812">Transmembrane</keyword>
<accession>A0A3E0TP84</accession>
<feature type="transmembrane region" description="Helical" evidence="1">
    <location>
        <begin position="12"/>
        <end position="34"/>
    </location>
</feature>
<evidence type="ECO:0000256" key="1">
    <source>
        <dbReference type="SAM" id="Phobius"/>
    </source>
</evidence>
<dbReference type="Proteomes" id="UP000256478">
    <property type="component" value="Unassembled WGS sequence"/>
</dbReference>
<dbReference type="AlphaFoldDB" id="A0A3E0TP84"/>
<name>A0A3E0TP84_9GAMM</name>
<organism evidence="2 3">
    <name type="scientific">Thalassotalea euphylliae</name>
    <dbReference type="NCBI Taxonomy" id="1655234"/>
    <lineage>
        <taxon>Bacteria</taxon>
        <taxon>Pseudomonadati</taxon>
        <taxon>Pseudomonadota</taxon>
        <taxon>Gammaproteobacteria</taxon>
        <taxon>Alteromonadales</taxon>
        <taxon>Colwelliaceae</taxon>
        <taxon>Thalassotalea</taxon>
    </lineage>
</organism>
<dbReference type="EMBL" id="QUOU01000001">
    <property type="protein sequence ID" value="REL26110.1"/>
    <property type="molecule type" value="Genomic_DNA"/>
</dbReference>
<keyword evidence="1" id="KW-1133">Transmembrane helix</keyword>
<dbReference type="RefSeq" id="WP_116007231.1">
    <property type="nucleotide sequence ID" value="NZ_QUOU01000001.1"/>
</dbReference>
<proteinExistence type="predicted"/>
<evidence type="ECO:0000313" key="3">
    <source>
        <dbReference type="Proteomes" id="UP000256478"/>
    </source>
</evidence>
<protein>
    <submittedName>
        <fullName evidence="2">Uncharacterized protein</fullName>
    </submittedName>
</protein>
<evidence type="ECO:0000313" key="2">
    <source>
        <dbReference type="EMBL" id="REL26110.1"/>
    </source>
</evidence>
<gene>
    <name evidence="2" type="ORF">DXX93_05650</name>
</gene>
<comment type="caution">
    <text evidence="2">The sequence shown here is derived from an EMBL/GenBank/DDBJ whole genome shotgun (WGS) entry which is preliminary data.</text>
</comment>